<evidence type="ECO:0000313" key="1">
    <source>
        <dbReference type="EMBL" id="KAJ4922757.1"/>
    </source>
</evidence>
<reference evidence="1" key="1">
    <citation type="submission" date="2022-11" db="EMBL/GenBank/DDBJ databases">
        <title>Chromosome-level genome of Pogonophryne albipinna.</title>
        <authorList>
            <person name="Jo E."/>
        </authorList>
    </citation>
    <scope>NUCLEOTIDE SEQUENCE</scope>
    <source>
        <strain evidence="1">SGF0006</strain>
        <tissue evidence="1">Muscle</tissue>
    </source>
</reference>
<proteinExistence type="predicted"/>
<organism evidence="1 2">
    <name type="scientific">Pogonophryne albipinna</name>
    <dbReference type="NCBI Taxonomy" id="1090488"/>
    <lineage>
        <taxon>Eukaryota</taxon>
        <taxon>Metazoa</taxon>
        <taxon>Chordata</taxon>
        <taxon>Craniata</taxon>
        <taxon>Vertebrata</taxon>
        <taxon>Euteleostomi</taxon>
        <taxon>Actinopterygii</taxon>
        <taxon>Neopterygii</taxon>
        <taxon>Teleostei</taxon>
        <taxon>Neoteleostei</taxon>
        <taxon>Acanthomorphata</taxon>
        <taxon>Eupercaria</taxon>
        <taxon>Perciformes</taxon>
        <taxon>Notothenioidei</taxon>
        <taxon>Pogonophryne</taxon>
    </lineage>
</organism>
<dbReference type="AlphaFoldDB" id="A0AAD6ADG8"/>
<comment type="caution">
    <text evidence="1">The sequence shown here is derived from an EMBL/GenBank/DDBJ whole genome shotgun (WGS) entry which is preliminary data.</text>
</comment>
<keyword evidence="2" id="KW-1185">Reference proteome</keyword>
<sequence length="172" mass="18275">MKTCCVSLSLRTQEDFLSLVEALLSVATLCQDKAKALQCIAVHLVHGAHVLDSSDREEVDSIAKIFLSGEPHFLSDIIKNTRHFGGEEWNPLRVFCGAGTVGEQVVLGGGGEWNPVRVFCGAGTVGEQVVLGLGGGEEWNPLRVFCGAGTVGEQVVLGGGGEWNPVRVFRAV</sequence>
<protein>
    <submittedName>
        <fullName evidence="1">Uncharacterized protein</fullName>
    </submittedName>
</protein>
<gene>
    <name evidence="1" type="ORF">JOQ06_004160</name>
</gene>
<evidence type="ECO:0000313" key="2">
    <source>
        <dbReference type="Proteomes" id="UP001219934"/>
    </source>
</evidence>
<accession>A0AAD6ADG8</accession>
<name>A0AAD6ADG8_9TELE</name>
<dbReference type="Proteomes" id="UP001219934">
    <property type="component" value="Unassembled WGS sequence"/>
</dbReference>
<dbReference type="EMBL" id="JAPTMU010000059">
    <property type="protein sequence ID" value="KAJ4922757.1"/>
    <property type="molecule type" value="Genomic_DNA"/>
</dbReference>